<reference evidence="3 4" key="1">
    <citation type="journal article" date="2010" name="Cell Res.">
        <title>Complete genome sequence of the rifamycin SV-producing Amycolatopsis mediterranei U32 revealed its genetic characteristics in phylogeny and metabolism.</title>
        <authorList>
            <person name="Zhao W."/>
            <person name="Zhong Y."/>
            <person name="Yuan H."/>
            <person name="Wang J."/>
            <person name="Zheng H."/>
            <person name="Wang Y."/>
            <person name="Cen X."/>
            <person name="Xu F."/>
            <person name="Bai J."/>
            <person name="Han X."/>
            <person name="Lu G."/>
            <person name="Zhu Y."/>
            <person name="Shao Z."/>
            <person name="Yan H."/>
            <person name="Li C."/>
            <person name="Peng N."/>
            <person name="Zhang Z."/>
            <person name="Zhang Y."/>
            <person name="Lin W."/>
            <person name="Fan Y."/>
            <person name="Qin Z."/>
            <person name="Hu Y."/>
            <person name="Zhu B."/>
            <person name="Wang S."/>
            <person name="Ding X."/>
            <person name="Zhao G.P."/>
        </authorList>
    </citation>
    <scope>NUCLEOTIDE SEQUENCE [LARGE SCALE GENOMIC DNA]</scope>
    <source>
        <strain evidence="4">U-32</strain>
    </source>
</reference>
<dbReference type="HOGENOM" id="CLU_005379_6_0_11"/>
<sequence>MSVDLAAFAGIDEIVERVQQRLAPLVQQKIASGERDERAIAEILLDDALATVIKEWAGSGRPFLDVEQEQAVRSSVLAEMFGLGRLETLLADDEVENIDIIGCDPVWLSYHDGRVGRAPRIAPTDQAVVQWLQRIAARMGRTEHTINDARPLLNMELPGGERLAAAIGVTDRPHVSIRRHRLPTAGLEELRQRGMLSTAQLALLRAAVRAEKNIVICGRQKAGKTTLLRALCWEVPATERFATLETEFELGLHRHRERFPAVVAFEEREGNTERWENGRPVGGVDLPRLVWQSLRMHTARTVVGEVRGGEIVPMLNALAAGGAGSLSTLHARSAAQAIHRMVLLCLETNAAWTPEFAYEVVANTIDLIVHLDLVHQPGRLDRHVAEIVSIEPGEYGRPARTHLFASADGLRSAPTGNLPTDIEDYERGGFDRTWLTSGGDGGWLTDRSRR</sequence>
<feature type="domain" description="Bacterial type II secretion system protein E" evidence="2">
    <location>
        <begin position="124"/>
        <end position="374"/>
    </location>
</feature>
<protein>
    <submittedName>
        <fullName evidence="3">Pilus assembly protein CpaF/type II secretion system protein E</fullName>
    </submittedName>
</protein>
<dbReference type="PANTHER" id="PTHR30486:SF6">
    <property type="entry name" value="TYPE IV PILUS RETRACTATION ATPASE PILT"/>
    <property type="match status" value="1"/>
</dbReference>
<dbReference type="EMBL" id="CP002000">
    <property type="protein sequence ID" value="ADJ48814.1"/>
    <property type="molecule type" value="Genomic_DNA"/>
</dbReference>
<dbReference type="PANTHER" id="PTHR30486">
    <property type="entry name" value="TWITCHING MOTILITY PROTEIN PILT"/>
    <property type="match status" value="1"/>
</dbReference>
<evidence type="ECO:0000259" key="2">
    <source>
        <dbReference type="Pfam" id="PF00437"/>
    </source>
</evidence>
<dbReference type="InterPro" id="IPR050921">
    <property type="entry name" value="T4SS_GSP_E_ATPase"/>
</dbReference>
<dbReference type="AlphaFoldDB" id="A0A0H3DGP4"/>
<dbReference type="InterPro" id="IPR027417">
    <property type="entry name" value="P-loop_NTPase"/>
</dbReference>
<gene>
    <name evidence="3" type="primary">cpaF</name>
    <name evidence="3" type="ordered locus">AMED_7096</name>
</gene>
<evidence type="ECO:0000313" key="4">
    <source>
        <dbReference type="Proteomes" id="UP000000328"/>
    </source>
</evidence>
<dbReference type="KEGG" id="amd:AMED_7096"/>
<dbReference type="Gene3D" id="3.30.450.380">
    <property type="match status" value="1"/>
</dbReference>
<name>A0A0H3DGP4_AMYMU</name>
<dbReference type="CDD" id="cd01130">
    <property type="entry name" value="VirB11-like_ATPase"/>
    <property type="match status" value="1"/>
</dbReference>
<proteinExistence type="inferred from homology"/>
<accession>A0A0H3DGP4</accession>
<dbReference type="Gene3D" id="3.40.50.300">
    <property type="entry name" value="P-loop containing nucleotide triphosphate hydrolases"/>
    <property type="match status" value="1"/>
</dbReference>
<dbReference type="GeneID" id="92874745"/>
<dbReference type="SUPFAM" id="SSF52540">
    <property type="entry name" value="P-loop containing nucleoside triphosphate hydrolases"/>
    <property type="match status" value="1"/>
</dbReference>
<dbReference type="Pfam" id="PF00437">
    <property type="entry name" value="T2SSE"/>
    <property type="match status" value="1"/>
</dbReference>
<evidence type="ECO:0000313" key="3">
    <source>
        <dbReference type="EMBL" id="ADJ48814.1"/>
    </source>
</evidence>
<dbReference type="RefSeq" id="WP_013228859.1">
    <property type="nucleotide sequence ID" value="NC_014318.1"/>
</dbReference>
<dbReference type="eggNOG" id="COG4962">
    <property type="taxonomic scope" value="Bacteria"/>
</dbReference>
<comment type="similarity">
    <text evidence="1">Belongs to the GSP E family.</text>
</comment>
<dbReference type="InterPro" id="IPR001482">
    <property type="entry name" value="T2SS/T4SS_dom"/>
</dbReference>
<dbReference type="GO" id="GO:0016887">
    <property type="term" value="F:ATP hydrolysis activity"/>
    <property type="evidence" value="ECO:0007669"/>
    <property type="project" value="InterPro"/>
</dbReference>
<organism evidence="3 4">
    <name type="scientific">Amycolatopsis mediterranei (strain U-32)</name>
    <dbReference type="NCBI Taxonomy" id="749927"/>
    <lineage>
        <taxon>Bacteria</taxon>
        <taxon>Bacillati</taxon>
        <taxon>Actinomycetota</taxon>
        <taxon>Actinomycetes</taxon>
        <taxon>Pseudonocardiales</taxon>
        <taxon>Pseudonocardiaceae</taxon>
        <taxon>Amycolatopsis</taxon>
    </lineage>
</organism>
<evidence type="ECO:0000256" key="1">
    <source>
        <dbReference type="ARBA" id="ARBA00006611"/>
    </source>
</evidence>
<dbReference type="OrthoDB" id="9810761at2"/>
<dbReference type="PATRIC" id="fig|749927.5.peg.7379"/>
<dbReference type="Proteomes" id="UP000000328">
    <property type="component" value="Chromosome"/>
</dbReference>